<dbReference type="Proteomes" id="UP000034681">
    <property type="component" value="Unassembled WGS sequence"/>
</dbReference>
<dbReference type="STRING" id="317619.GCA_000332315_03430"/>
<dbReference type="eggNOG" id="COG1451">
    <property type="taxonomic scope" value="Bacteria"/>
</dbReference>
<keyword evidence="3" id="KW-1185">Reference proteome</keyword>
<dbReference type="Pfam" id="PF01863">
    <property type="entry name" value="YgjP-like"/>
    <property type="match status" value="1"/>
</dbReference>
<accession>A0A0M2PZP4</accession>
<sequence length="252" mass="28661">MTQQHSLSLDSGLAIVYRLRHSPQSRRARIKICPQGRVEVVVPLGFDLAQVPAFVAQHHQWIQDTQDRFKTTRQTLAPETLDRLPQSIELRAIGTTWYVSYNPYQATDSTSPTVTLRADAPHLLLQGSLQAVTPCCDLLGRWLRLQAKAVLPPLLQSLSQTTGLGYSQVTLRSQKTLWGSCSARQSISLNDRLLFLPPDLVRYVLIHELCHTRHLDHSPRFWALVSQKDPDYAQWEKALKQAWAYVPPWVNP</sequence>
<dbReference type="InterPro" id="IPR053136">
    <property type="entry name" value="UTP_pyrophosphatase-like"/>
</dbReference>
<name>A0A0M2PZP4_PROHO</name>
<dbReference type="InterPro" id="IPR002725">
    <property type="entry name" value="YgjP-like_metallopeptidase"/>
</dbReference>
<proteinExistence type="predicted"/>
<evidence type="ECO:0000313" key="3">
    <source>
        <dbReference type="Proteomes" id="UP000034681"/>
    </source>
</evidence>
<evidence type="ECO:0000313" key="2">
    <source>
        <dbReference type="EMBL" id="KKJ01635.1"/>
    </source>
</evidence>
<reference evidence="2" key="1">
    <citation type="submission" date="2012-04" db="EMBL/GenBank/DDBJ databases">
        <authorList>
            <person name="Borisov I.G."/>
            <person name="Ivanikova N.V."/>
            <person name="Pinevich A.V."/>
        </authorList>
    </citation>
    <scope>NUCLEOTIDE SEQUENCE</scope>
    <source>
        <strain evidence="2">CALU 1027</strain>
    </source>
</reference>
<dbReference type="Gene3D" id="3.30.2010.10">
    <property type="entry name" value="Metalloproteases ('zincins'), catalytic domain"/>
    <property type="match status" value="1"/>
</dbReference>
<gene>
    <name evidence="2" type="ORF">PROH_01295</name>
</gene>
<dbReference type="EMBL" id="AJTX02000002">
    <property type="protein sequence ID" value="KKJ01635.1"/>
    <property type="molecule type" value="Genomic_DNA"/>
</dbReference>
<feature type="domain" description="YgjP-like metallopeptidase" evidence="1">
    <location>
        <begin position="26"/>
        <end position="241"/>
    </location>
</feature>
<dbReference type="AlphaFoldDB" id="A0A0M2PZP4"/>
<dbReference type="CDD" id="cd07344">
    <property type="entry name" value="M48_yhfN_like"/>
    <property type="match status" value="1"/>
</dbReference>
<dbReference type="PANTHER" id="PTHR30399:SF1">
    <property type="entry name" value="UTP PYROPHOSPHATASE"/>
    <property type="match status" value="1"/>
</dbReference>
<evidence type="ECO:0000259" key="1">
    <source>
        <dbReference type="Pfam" id="PF01863"/>
    </source>
</evidence>
<organism evidence="2 3">
    <name type="scientific">Prochlorothrix hollandica PCC 9006 = CALU 1027</name>
    <dbReference type="NCBI Taxonomy" id="317619"/>
    <lineage>
        <taxon>Bacteria</taxon>
        <taxon>Bacillati</taxon>
        <taxon>Cyanobacteriota</taxon>
        <taxon>Cyanophyceae</taxon>
        <taxon>Prochlorotrichales</taxon>
        <taxon>Prochlorotrichaceae</taxon>
        <taxon>Prochlorothrix</taxon>
    </lineage>
</organism>
<comment type="caution">
    <text evidence="2">The sequence shown here is derived from an EMBL/GenBank/DDBJ whole genome shotgun (WGS) entry which is preliminary data.</text>
</comment>
<dbReference type="RefSeq" id="WP_044077215.1">
    <property type="nucleotide sequence ID" value="NZ_KB235941.1"/>
</dbReference>
<protein>
    <recommendedName>
        <fullName evidence="1">YgjP-like metallopeptidase domain-containing protein</fullName>
    </recommendedName>
</protein>
<dbReference type="PANTHER" id="PTHR30399">
    <property type="entry name" value="UNCHARACTERIZED PROTEIN YGJP"/>
    <property type="match status" value="1"/>
</dbReference>